<keyword evidence="5" id="KW-0444">Lipid biosynthesis</keyword>
<keyword evidence="8 11" id="KW-0808">Transferase</keyword>
<gene>
    <name evidence="11" type="ORF">FJU11_03225</name>
</gene>
<comment type="catalytic activity">
    <reaction evidence="10">
        <text>a lipid X + a UDP-2-N,3-O-bis[(3R)-3-hydroxyacyl]-alpha-D-glucosamine = a lipid A disaccharide + UDP + H(+)</text>
        <dbReference type="Rhea" id="RHEA:67828"/>
        <dbReference type="ChEBI" id="CHEBI:15378"/>
        <dbReference type="ChEBI" id="CHEBI:58223"/>
        <dbReference type="ChEBI" id="CHEBI:137748"/>
        <dbReference type="ChEBI" id="CHEBI:176338"/>
        <dbReference type="ChEBI" id="CHEBI:176343"/>
        <dbReference type="EC" id="2.4.1.182"/>
    </reaction>
</comment>
<keyword evidence="9" id="KW-0443">Lipid metabolism</keyword>
<accession>A0A506UE47</accession>
<dbReference type="GO" id="GO:0008915">
    <property type="term" value="F:lipid-A-disaccharide synthase activity"/>
    <property type="evidence" value="ECO:0007669"/>
    <property type="project" value="UniProtKB-EC"/>
</dbReference>
<dbReference type="InterPro" id="IPR003835">
    <property type="entry name" value="Glyco_trans_19"/>
</dbReference>
<dbReference type="EMBL" id="VHLH01000004">
    <property type="protein sequence ID" value="TPW31224.1"/>
    <property type="molecule type" value="Genomic_DNA"/>
</dbReference>
<dbReference type="GO" id="GO:0016020">
    <property type="term" value="C:membrane"/>
    <property type="evidence" value="ECO:0007669"/>
    <property type="project" value="GOC"/>
</dbReference>
<dbReference type="RefSeq" id="WP_141165586.1">
    <property type="nucleotide sequence ID" value="NZ_VHLH01000004.1"/>
</dbReference>
<evidence type="ECO:0000256" key="4">
    <source>
        <dbReference type="ARBA" id="ARBA00020902"/>
    </source>
</evidence>
<protein>
    <recommendedName>
        <fullName evidence="4">Lipid-A-disaccharide synthase</fullName>
        <ecNumber evidence="3">2.4.1.182</ecNumber>
    </recommendedName>
</protein>
<evidence type="ECO:0000313" key="11">
    <source>
        <dbReference type="EMBL" id="TPW31224.1"/>
    </source>
</evidence>
<dbReference type="GO" id="GO:0005543">
    <property type="term" value="F:phospholipid binding"/>
    <property type="evidence" value="ECO:0007669"/>
    <property type="project" value="TreeGrafter"/>
</dbReference>
<dbReference type="PANTHER" id="PTHR30372:SF4">
    <property type="entry name" value="LIPID-A-DISACCHARIDE SYNTHASE, MITOCHONDRIAL-RELATED"/>
    <property type="match status" value="1"/>
</dbReference>
<reference evidence="11 12" key="1">
    <citation type="submission" date="2019-06" db="EMBL/GenBank/DDBJ databases">
        <authorList>
            <person name="Li M."/>
        </authorList>
    </citation>
    <scope>NUCLEOTIDE SEQUENCE [LARGE SCALE GENOMIC DNA]</scope>
    <source>
        <strain evidence="11 12">BGMRC6574</strain>
    </source>
</reference>
<evidence type="ECO:0000256" key="10">
    <source>
        <dbReference type="ARBA" id="ARBA00048975"/>
    </source>
</evidence>
<dbReference type="OrthoDB" id="9801642at2"/>
<name>A0A506UE47_9HYPH</name>
<dbReference type="AlphaFoldDB" id="A0A506UE47"/>
<keyword evidence="12" id="KW-1185">Reference proteome</keyword>
<dbReference type="Pfam" id="PF02684">
    <property type="entry name" value="LpxB"/>
    <property type="match status" value="1"/>
</dbReference>
<evidence type="ECO:0000313" key="12">
    <source>
        <dbReference type="Proteomes" id="UP000320314"/>
    </source>
</evidence>
<evidence type="ECO:0000256" key="1">
    <source>
        <dbReference type="ARBA" id="ARBA00002056"/>
    </source>
</evidence>
<evidence type="ECO:0000256" key="3">
    <source>
        <dbReference type="ARBA" id="ARBA00012687"/>
    </source>
</evidence>
<evidence type="ECO:0000256" key="7">
    <source>
        <dbReference type="ARBA" id="ARBA00022676"/>
    </source>
</evidence>
<evidence type="ECO:0000256" key="5">
    <source>
        <dbReference type="ARBA" id="ARBA00022516"/>
    </source>
</evidence>
<evidence type="ECO:0000256" key="9">
    <source>
        <dbReference type="ARBA" id="ARBA00023098"/>
    </source>
</evidence>
<organism evidence="11 12">
    <name type="scientific">Pararhizobium mangrovi</name>
    <dbReference type="NCBI Taxonomy" id="2590452"/>
    <lineage>
        <taxon>Bacteria</taxon>
        <taxon>Pseudomonadati</taxon>
        <taxon>Pseudomonadota</taxon>
        <taxon>Alphaproteobacteria</taxon>
        <taxon>Hyphomicrobiales</taxon>
        <taxon>Rhizobiaceae</taxon>
        <taxon>Rhizobium/Agrobacterium group</taxon>
        <taxon>Pararhizobium</taxon>
    </lineage>
</organism>
<dbReference type="EC" id="2.4.1.182" evidence="3"/>
<dbReference type="Proteomes" id="UP000320314">
    <property type="component" value="Unassembled WGS sequence"/>
</dbReference>
<comment type="similarity">
    <text evidence="2">Belongs to the LpxB family.</text>
</comment>
<comment type="caution">
    <text evidence="11">The sequence shown here is derived from an EMBL/GenBank/DDBJ whole genome shotgun (WGS) entry which is preliminary data.</text>
</comment>
<comment type="function">
    <text evidence="1">Condensation of UDP-2,3-diacylglucosamine and 2,3-diacylglucosamine-1-phosphate to form lipid A disaccharide, a precursor of lipid A, a phosphorylated glycolipid that anchors the lipopolysaccharide to the outer membrane of the cell.</text>
</comment>
<evidence type="ECO:0000256" key="6">
    <source>
        <dbReference type="ARBA" id="ARBA00022556"/>
    </source>
</evidence>
<sequence>MSDAGEGRKLRKVAIVAGESSGDALGAALIAALRKRVGGDLELMGVGGEAMEAKGLRSLFDYHVFSIVGASAIVTRLPVLLLRIRQTADAIIRERPDMLVIIDSPGFTHRVARRVRRHLPDVPIIDYVCPTVWAWKPRRAGRMVAYVDHVLAVLPFEPEIVTGLGGPPITYVGHSLVEEPALVETRRNRSTLDQASGERTGQPVFLLLPGSRLSELKRHLPVMRDMLVELGGRYSAPRFVLPAVRRHEERIRTAVADWPVKPEVVVGPERKWKAFAEADAAVAASGTVLLELALAGVPCVSIYKLDPLARLLVWRITAWSAALPNMIADYPVIAEYMNETVRPGRLARWLERLAGDTLQRRAMIEGFACVRERMETARPPSEHAADIVLDVFAQKQKRSETR</sequence>
<keyword evidence="7 11" id="KW-0328">Glycosyltransferase</keyword>
<proteinExistence type="inferred from homology"/>
<evidence type="ECO:0000256" key="2">
    <source>
        <dbReference type="ARBA" id="ARBA00007868"/>
    </source>
</evidence>
<dbReference type="GO" id="GO:0009245">
    <property type="term" value="P:lipid A biosynthetic process"/>
    <property type="evidence" value="ECO:0007669"/>
    <property type="project" value="UniProtKB-KW"/>
</dbReference>
<keyword evidence="6" id="KW-0441">Lipid A biosynthesis</keyword>
<evidence type="ECO:0000256" key="8">
    <source>
        <dbReference type="ARBA" id="ARBA00022679"/>
    </source>
</evidence>
<dbReference type="PANTHER" id="PTHR30372">
    <property type="entry name" value="LIPID-A-DISACCHARIDE SYNTHASE"/>
    <property type="match status" value="1"/>
</dbReference>
<dbReference type="SUPFAM" id="SSF53756">
    <property type="entry name" value="UDP-Glycosyltransferase/glycogen phosphorylase"/>
    <property type="match status" value="1"/>
</dbReference>